<dbReference type="EMBL" id="CP009122">
    <property type="protein sequence ID" value="AJA08511.1"/>
    <property type="molecule type" value="Genomic_DNA"/>
</dbReference>
<dbReference type="GO" id="GO:0003700">
    <property type="term" value="F:DNA-binding transcription factor activity"/>
    <property type="evidence" value="ECO:0007669"/>
    <property type="project" value="TreeGrafter"/>
</dbReference>
<evidence type="ECO:0000313" key="4">
    <source>
        <dbReference type="EMBL" id="AJA08511.1"/>
    </source>
</evidence>
<feature type="DNA-binding region" description="H-T-H motif" evidence="2">
    <location>
        <begin position="36"/>
        <end position="55"/>
    </location>
</feature>
<keyword evidence="1 2" id="KW-0238">DNA-binding</keyword>
<dbReference type="Pfam" id="PF00440">
    <property type="entry name" value="TetR_N"/>
    <property type="match status" value="1"/>
</dbReference>
<dbReference type="PANTHER" id="PTHR30055">
    <property type="entry name" value="HTH-TYPE TRANSCRIPTIONAL REGULATOR RUTR"/>
    <property type="match status" value="1"/>
</dbReference>
<protein>
    <submittedName>
        <fullName evidence="4">TetR family transcriptional regulator</fullName>
    </submittedName>
</protein>
<sequence length="213" mass="23619">MQVSETANEGRLKVRREELLSAAATIFFEQGYAATRIDDIIERTGGSKRNIYSEFGNKEGLFAAIISEQASRALSALTIDNVAGQSLEEILLDFGHRLIDIYMSPALLGVYRIAITEFARFPELVRRFYALGPGRAAATLADVLEAAKARGDIRVDDCIMAGDHFVGMIRGNMHLHVMLGLREPPDARERRQFVASVVELFLNGMRFGEPART</sequence>
<dbReference type="InterPro" id="IPR009057">
    <property type="entry name" value="Homeodomain-like_sf"/>
</dbReference>
<dbReference type="AlphaFoldDB" id="A0A0A7PEH5"/>
<dbReference type="InterPro" id="IPR050109">
    <property type="entry name" value="HTH-type_TetR-like_transc_reg"/>
</dbReference>
<accession>A0A0A7PEH5</accession>
<dbReference type="InterPro" id="IPR036271">
    <property type="entry name" value="Tet_transcr_reg_TetR-rel_C_sf"/>
</dbReference>
<dbReference type="PRINTS" id="PR00455">
    <property type="entry name" value="HTHTETR"/>
</dbReference>
<evidence type="ECO:0000313" key="5">
    <source>
        <dbReference type="Proteomes" id="UP000030907"/>
    </source>
</evidence>
<reference evidence="4 5" key="1">
    <citation type="journal article" date="2015" name="Int. J. Syst. Evol. Microbiol.">
        <title>Description of Sphingopyxis fribergensis sp. nov. - a soil bacterium with the ability to degrade styrene and phenylacetic acid.</title>
        <authorList>
            <person name="Oelschlagel M."/>
            <person name="Ruckert C."/>
            <person name="Kalinowski J."/>
            <person name="Schmidt G."/>
            <person name="Schlomann M."/>
            <person name="Tischler D."/>
        </authorList>
    </citation>
    <scope>NUCLEOTIDE SEQUENCE [LARGE SCALE GENOMIC DNA]</scope>
    <source>
        <strain evidence="4 5">Kp5.2</strain>
    </source>
</reference>
<feature type="domain" description="HTH tetR-type" evidence="3">
    <location>
        <begin position="13"/>
        <end position="73"/>
    </location>
</feature>
<dbReference type="HOGENOM" id="CLU_069356_27_0_5"/>
<dbReference type="KEGG" id="sphk:SKP52_07960"/>
<evidence type="ECO:0000256" key="1">
    <source>
        <dbReference type="ARBA" id="ARBA00023125"/>
    </source>
</evidence>
<proteinExistence type="predicted"/>
<dbReference type="Pfam" id="PF14246">
    <property type="entry name" value="TetR_C_7"/>
    <property type="match status" value="1"/>
</dbReference>
<name>A0A0A7PEH5_9SPHN</name>
<dbReference type="STRING" id="1515612.SKP52_07960"/>
<dbReference type="PANTHER" id="PTHR30055:SF146">
    <property type="entry name" value="HTH-TYPE TRANSCRIPTIONAL DUAL REGULATOR CECR"/>
    <property type="match status" value="1"/>
</dbReference>
<keyword evidence="5" id="KW-1185">Reference proteome</keyword>
<gene>
    <name evidence="4" type="ORF">SKP52_07960</name>
</gene>
<dbReference type="Gene3D" id="1.10.357.10">
    <property type="entry name" value="Tetracycline Repressor, domain 2"/>
    <property type="match status" value="1"/>
</dbReference>
<dbReference type="Gene3D" id="1.10.10.60">
    <property type="entry name" value="Homeodomain-like"/>
    <property type="match status" value="1"/>
</dbReference>
<evidence type="ECO:0000256" key="2">
    <source>
        <dbReference type="PROSITE-ProRule" id="PRU00335"/>
    </source>
</evidence>
<evidence type="ECO:0000259" key="3">
    <source>
        <dbReference type="PROSITE" id="PS50977"/>
    </source>
</evidence>
<organism evidence="4 5">
    <name type="scientific">Sphingopyxis fribergensis</name>
    <dbReference type="NCBI Taxonomy" id="1515612"/>
    <lineage>
        <taxon>Bacteria</taxon>
        <taxon>Pseudomonadati</taxon>
        <taxon>Pseudomonadota</taxon>
        <taxon>Alphaproteobacteria</taxon>
        <taxon>Sphingomonadales</taxon>
        <taxon>Sphingomonadaceae</taxon>
        <taxon>Sphingopyxis</taxon>
    </lineage>
</organism>
<dbReference type="InterPro" id="IPR001647">
    <property type="entry name" value="HTH_TetR"/>
</dbReference>
<dbReference type="Proteomes" id="UP000030907">
    <property type="component" value="Chromosome"/>
</dbReference>
<dbReference type="PROSITE" id="PS50977">
    <property type="entry name" value="HTH_TETR_2"/>
    <property type="match status" value="1"/>
</dbReference>
<dbReference type="SUPFAM" id="SSF46689">
    <property type="entry name" value="Homeodomain-like"/>
    <property type="match status" value="1"/>
</dbReference>
<dbReference type="SUPFAM" id="SSF48498">
    <property type="entry name" value="Tetracyclin repressor-like, C-terminal domain"/>
    <property type="match status" value="1"/>
</dbReference>
<dbReference type="InterPro" id="IPR039536">
    <property type="entry name" value="TetR_C_Proteobacteria"/>
</dbReference>
<dbReference type="GO" id="GO:0000976">
    <property type="term" value="F:transcription cis-regulatory region binding"/>
    <property type="evidence" value="ECO:0007669"/>
    <property type="project" value="TreeGrafter"/>
</dbReference>